<gene>
    <name evidence="1" type="ORF">Poly51_37170</name>
</gene>
<evidence type="ECO:0000313" key="1">
    <source>
        <dbReference type="EMBL" id="TWU54968.1"/>
    </source>
</evidence>
<evidence type="ECO:0008006" key="3">
    <source>
        <dbReference type="Google" id="ProtNLM"/>
    </source>
</evidence>
<name>A0A5C6F0R0_9BACT</name>
<dbReference type="EMBL" id="SJPW01000004">
    <property type="protein sequence ID" value="TWU54968.1"/>
    <property type="molecule type" value="Genomic_DNA"/>
</dbReference>
<sequence>MTRLVQAAKKFPELVHLEVGKRVLQLQLVRFRATATTKTSPFFRRELQSETLLQKTPSAISCNFAGGCGRCCNAADRVHPHADGVIVSPSQSSPITTEACPLSEDPFALTVIQRKVQQLLTFPEFEPYEDEDLQQELMSQLDSAMKDHRDDVGHRNPYIVMVIERKASNLLEYRRQILRAKEATHSLNVQVRDGDGNSCELIQTISESDQRRRLEFTTMPATDQFDLQEDIKTVIASLPEQWQTFLRLRSEHTLTAAAEVMGVPRSTAKSWVPRIAEVFEEAGLRDYLS</sequence>
<dbReference type="AlphaFoldDB" id="A0A5C6F0R0"/>
<dbReference type="Proteomes" id="UP000318288">
    <property type="component" value="Unassembled WGS sequence"/>
</dbReference>
<reference evidence="1 2" key="1">
    <citation type="submission" date="2019-02" db="EMBL/GenBank/DDBJ databases">
        <title>Deep-cultivation of Planctomycetes and their phenomic and genomic characterization uncovers novel biology.</title>
        <authorList>
            <person name="Wiegand S."/>
            <person name="Jogler M."/>
            <person name="Boedeker C."/>
            <person name="Pinto D."/>
            <person name="Vollmers J."/>
            <person name="Rivas-Marin E."/>
            <person name="Kohn T."/>
            <person name="Peeters S.H."/>
            <person name="Heuer A."/>
            <person name="Rast P."/>
            <person name="Oberbeckmann S."/>
            <person name="Bunk B."/>
            <person name="Jeske O."/>
            <person name="Meyerdierks A."/>
            <person name="Storesund J.E."/>
            <person name="Kallscheuer N."/>
            <person name="Luecker S."/>
            <person name="Lage O.M."/>
            <person name="Pohl T."/>
            <person name="Merkel B.J."/>
            <person name="Hornburger P."/>
            <person name="Mueller R.-W."/>
            <person name="Bruemmer F."/>
            <person name="Labrenz M."/>
            <person name="Spormann A.M."/>
            <person name="Op Den Camp H."/>
            <person name="Overmann J."/>
            <person name="Amann R."/>
            <person name="Jetten M.S.M."/>
            <person name="Mascher T."/>
            <person name="Medema M.H."/>
            <person name="Devos D.P."/>
            <person name="Kaster A.-K."/>
            <person name="Ovreas L."/>
            <person name="Rohde M."/>
            <person name="Galperin M.Y."/>
            <person name="Jogler C."/>
        </authorList>
    </citation>
    <scope>NUCLEOTIDE SEQUENCE [LARGE SCALE GENOMIC DNA]</scope>
    <source>
        <strain evidence="1 2">Poly51</strain>
    </source>
</reference>
<organism evidence="1 2">
    <name type="scientific">Rubripirellula tenax</name>
    <dbReference type="NCBI Taxonomy" id="2528015"/>
    <lineage>
        <taxon>Bacteria</taxon>
        <taxon>Pseudomonadati</taxon>
        <taxon>Planctomycetota</taxon>
        <taxon>Planctomycetia</taxon>
        <taxon>Pirellulales</taxon>
        <taxon>Pirellulaceae</taxon>
        <taxon>Rubripirellula</taxon>
    </lineage>
</organism>
<protein>
    <recommendedName>
        <fullName evidence="3">Sigma-70 family RNA polymerase sigma factor</fullName>
    </recommendedName>
</protein>
<accession>A0A5C6F0R0</accession>
<proteinExistence type="predicted"/>
<comment type="caution">
    <text evidence="1">The sequence shown here is derived from an EMBL/GenBank/DDBJ whole genome shotgun (WGS) entry which is preliminary data.</text>
</comment>
<dbReference type="OrthoDB" id="263480at2"/>
<dbReference type="InterPro" id="IPR013324">
    <property type="entry name" value="RNA_pol_sigma_r3/r4-like"/>
</dbReference>
<dbReference type="RefSeq" id="WP_146459107.1">
    <property type="nucleotide sequence ID" value="NZ_SJPW01000004.1"/>
</dbReference>
<evidence type="ECO:0000313" key="2">
    <source>
        <dbReference type="Proteomes" id="UP000318288"/>
    </source>
</evidence>
<dbReference type="SUPFAM" id="SSF88659">
    <property type="entry name" value="Sigma3 and sigma4 domains of RNA polymerase sigma factors"/>
    <property type="match status" value="1"/>
</dbReference>
<keyword evidence="2" id="KW-1185">Reference proteome</keyword>